<dbReference type="Proteomes" id="UP000605392">
    <property type="component" value="Unassembled WGS sequence"/>
</dbReference>
<name>A0ACB5PSK0_9BACT</name>
<organism evidence="1 2">
    <name type="scientific">Hymenobacter qilianensis</name>
    <dbReference type="NCBI Taxonomy" id="1385715"/>
    <lineage>
        <taxon>Bacteria</taxon>
        <taxon>Pseudomonadati</taxon>
        <taxon>Bacteroidota</taxon>
        <taxon>Cytophagia</taxon>
        <taxon>Cytophagales</taxon>
        <taxon>Hymenobacteraceae</taxon>
        <taxon>Hymenobacter</taxon>
    </lineage>
</organism>
<protein>
    <submittedName>
        <fullName evidence="1">Uncharacterized protein</fullName>
    </submittedName>
</protein>
<gene>
    <name evidence="1" type="ORF">GCM10011375_23540</name>
</gene>
<dbReference type="EMBL" id="BMFN01000002">
    <property type="protein sequence ID" value="GGF67793.1"/>
    <property type="molecule type" value="Genomic_DNA"/>
</dbReference>
<reference evidence="1 2" key="1">
    <citation type="journal article" date="2019" name="Int. J. Syst. Evol. Microbiol.">
        <title>The Global Catalogue of Microorganisms (GCM) 10K type strain sequencing project: providing services to taxonomists for standard genome sequencing and annotation.</title>
        <authorList>
            <consortium name="The Broad Institute Genomics Platform"/>
            <consortium name="The Broad Institute Genome Sequencing Center for Infectious Disease"/>
            <person name="Wu L."/>
            <person name="Ma J."/>
        </authorList>
    </citation>
    <scope>NUCLEOTIDE SEQUENCE [LARGE SCALE GENOMIC DNA]</scope>
    <source>
        <strain evidence="1 2">CGMCC 1.12720</strain>
    </source>
</reference>
<sequence length="181" mass="19505">MGDVALGADLGEPSPSQLTFLLSYCLLLRSFFSITLLQVIAFVSAASALCCTGTTDSDMPASQAISGSVTNLRNARGTCYVSLYNRKEGFPGKKSVATQKVQLTAKECVFVFDKLPKGDYAIAAYHDENNNGRLDTNFIGLPTEGYAFSNNPRALMGPPSFAEAKVVVHSSRVKVQLTMKY</sequence>
<keyword evidence="2" id="KW-1185">Reference proteome</keyword>
<evidence type="ECO:0000313" key="1">
    <source>
        <dbReference type="EMBL" id="GGF67793.1"/>
    </source>
</evidence>
<accession>A0ACB5PSK0</accession>
<comment type="caution">
    <text evidence="1">The sequence shown here is derived from an EMBL/GenBank/DDBJ whole genome shotgun (WGS) entry which is preliminary data.</text>
</comment>
<evidence type="ECO:0000313" key="2">
    <source>
        <dbReference type="Proteomes" id="UP000605392"/>
    </source>
</evidence>
<proteinExistence type="predicted"/>